<keyword evidence="1" id="KW-0472">Membrane</keyword>
<dbReference type="RefSeq" id="WP_070394293.1">
    <property type="nucleotide sequence ID" value="NZ_CP017599.1"/>
</dbReference>
<sequence length="279" mass="32336">MKISHRYQYPFLMILFIVGIFSWPTLSEMVKEKNFCEVPSDKPFRISVQPNSSIYGKIFGDQNCSPHRLILRLPANAIIQSQGKNSFKNQRHTPKISTILTFSRQPETFYIRRIDQLKDGLYFSAKDSCSAAKWSSDQEQGIIHVSIERNLLINDPDIEGIIFIVSLPAEMRETKPKIVIDRYTWDRAGDKDIFRLREYPNFALALKENDKLKNNESYDFSSGEKVKKNLSNELFSLVYKGGVYIEKDVAKLSEVKDQIVKYDRDQLPYSCAVPKDWNS</sequence>
<dbReference type="STRING" id="1458985.BJP34_22640"/>
<keyword evidence="1" id="KW-1133">Transmembrane helix</keyword>
<dbReference type="AlphaFoldDB" id="A0A1D8TW25"/>
<proteinExistence type="predicted"/>
<feature type="transmembrane region" description="Helical" evidence="1">
    <location>
        <begin position="7"/>
        <end position="26"/>
    </location>
</feature>
<evidence type="ECO:0000256" key="1">
    <source>
        <dbReference type="SAM" id="Phobius"/>
    </source>
</evidence>
<dbReference type="KEGG" id="mpro:BJP34_22640"/>
<organism evidence="2 3">
    <name type="scientific">Moorena producens PAL-8-15-08-1</name>
    <dbReference type="NCBI Taxonomy" id="1458985"/>
    <lineage>
        <taxon>Bacteria</taxon>
        <taxon>Bacillati</taxon>
        <taxon>Cyanobacteriota</taxon>
        <taxon>Cyanophyceae</taxon>
        <taxon>Coleofasciculales</taxon>
        <taxon>Coleofasciculaceae</taxon>
        <taxon>Moorena</taxon>
    </lineage>
</organism>
<reference evidence="3" key="1">
    <citation type="submission" date="2016-10" db="EMBL/GenBank/DDBJ databases">
        <title>Comparative genomics uncovers the prolific and rare metabolic potential of the cyanobacterial genus Moorea.</title>
        <authorList>
            <person name="Leao T."/>
            <person name="Castelao G."/>
            <person name="Korobeynikov A."/>
            <person name="Monroe E.A."/>
            <person name="Podell S."/>
            <person name="Glukhov E."/>
            <person name="Allen E."/>
            <person name="Gerwick W.H."/>
            <person name="Gerwick L."/>
        </authorList>
    </citation>
    <scope>NUCLEOTIDE SEQUENCE [LARGE SCALE GENOMIC DNA]</scope>
    <source>
        <strain evidence="3">PAL-8-15-08-1</strain>
    </source>
</reference>
<keyword evidence="1" id="KW-0812">Transmembrane</keyword>
<protein>
    <submittedName>
        <fullName evidence="2">Uncharacterized protein</fullName>
    </submittedName>
</protein>
<accession>A0A1D8TW25</accession>
<gene>
    <name evidence="2" type="ORF">BJP34_22640</name>
</gene>
<name>A0A1D8TW25_9CYAN</name>
<dbReference type="EMBL" id="CP017599">
    <property type="protein sequence ID" value="AOX01861.1"/>
    <property type="molecule type" value="Genomic_DNA"/>
</dbReference>
<evidence type="ECO:0000313" key="3">
    <source>
        <dbReference type="Proteomes" id="UP000177870"/>
    </source>
</evidence>
<dbReference type="Proteomes" id="UP000177870">
    <property type="component" value="Chromosome"/>
</dbReference>
<evidence type="ECO:0000313" key="2">
    <source>
        <dbReference type="EMBL" id="AOX01861.1"/>
    </source>
</evidence>